<dbReference type="InterPro" id="IPR002104">
    <property type="entry name" value="Integrase_catalytic"/>
</dbReference>
<dbReference type="GO" id="GO:0006310">
    <property type="term" value="P:DNA recombination"/>
    <property type="evidence" value="ECO:0007669"/>
    <property type="project" value="UniProtKB-KW"/>
</dbReference>
<evidence type="ECO:0000313" key="3">
    <source>
        <dbReference type="EMBL" id="GEQ77697.1"/>
    </source>
</evidence>
<dbReference type="SUPFAM" id="SSF56349">
    <property type="entry name" value="DNA breaking-rejoining enzymes"/>
    <property type="match status" value="1"/>
</dbReference>
<reference evidence="3 4" key="1">
    <citation type="journal article" date="2019" name="Microbiol. Resour. Announc.">
        <title>Draft Genome Sequence of Comamonas testosteroni TA441, a Bacterium That Has a Cryptic Phenol Degradation Gene Cluster.</title>
        <authorList>
            <person name="Arai H."/>
            <person name="Ishii M."/>
        </authorList>
    </citation>
    <scope>NUCLEOTIDE SEQUENCE [LARGE SCALE GENOMIC DNA]</scope>
    <source>
        <strain evidence="3 4">TA441</strain>
    </source>
</reference>
<sequence>MASITKRSYSSWQVSAKDSTLKIKKTFLSKSAALGFAEQLEADGIAVAKLAKTETMAWQARVRKKGFPELVETFQTKSEAEAWSVSREAEMHQRKFVDYREAERNTLADLMRKYASKVLKGKKADHPDLVRIHKICRHPITQIPMHMLQPSDVAAYRDQRLEGGFVEPVDTRKLSLALRTWSPIKGATVKKEMELISRIISIAMREWNIHLPFNPASGKHCTRPEAQYGDERNRRLEDRAPEILEQVQAGNVQRSRRKVKDVEYVLDPEISALLQAAGGEQINLLRACRYPEWFRPLRKEVTAASLRSRNLSKAKPKIKARERKGLRLWAIVSFAIETGLRRGEMLALQWQHLHHTKDGAYLLLPAAITKTQTERVVPLSLRAERILKTQPKASELIFNSNYEAVKTAYRRAKEKVQIQDLRMHDLRHEATSRLYERTDLRESEIGAITGHEDDRSRRRYTNIRAAHQVKRFHESRK</sequence>
<protein>
    <submittedName>
        <fullName evidence="3">Uncharacterized protein</fullName>
    </submittedName>
</protein>
<accession>A0A1Y1J456</accession>
<dbReference type="Proteomes" id="UP000323105">
    <property type="component" value="Unassembled WGS sequence"/>
</dbReference>
<dbReference type="GO" id="GO:0003677">
    <property type="term" value="F:DNA binding"/>
    <property type="evidence" value="ECO:0007669"/>
    <property type="project" value="InterPro"/>
</dbReference>
<name>A0A1Y1J456_COMTE</name>
<comment type="caution">
    <text evidence="3">The sequence shown here is derived from an EMBL/GenBank/DDBJ whole genome shotgun (WGS) entry which is preliminary data.</text>
</comment>
<evidence type="ECO:0000256" key="2">
    <source>
        <dbReference type="ARBA" id="ARBA00023172"/>
    </source>
</evidence>
<evidence type="ECO:0000313" key="4">
    <source>
        <dbReference type="Proteomes" id="UP000323105"/>
    </source>
</evidence>
<dbReference type="PANTHER" id="PTHR30349">
    <property type="entry name" value="PHAGE INTEGRASE-RELATED"/>
    <property type="match status" value="1"/>
</dbReference>
<dbReference type="CDD" id="cd00796">
    <property type="entry name" value="INT_Rci_Hp1_C"/>
    <property type="match status" value="1"/>
</dbReference>
<dbReference type="Gene3D" id="1.10.443.10">
    <property type="entry name" value="Intergrase catalytic core"/>
    <property type="match status" value="1"/>
</dbReference>
<dbReference type="AlphaFoldDB" id="A0A1Y1J456"/>
<dbReference type="Pfam" id="PF00589">
    <property type="entry name" value="Phage_integrase"/>
    <property type="match status" value="1"/>
</dbReference>
<dbReference type="GO" id="GO:0015074">
    <property type="term" value="P:DNA integration"/>
    <property type="evidence" value="ECO:0007669"/>
    <property type="project" value="UniProtKB-KW"/>
</dbReference>
<dbReference type="EMBL" id="BKBW01000016">
    <property type="protein sequence ID" value="GEQ77697.1"/>
    <property type="molecule type" value="Genomic_DNA"/>
</dbReference>
<dbReference type="InterPro" id="IPR013762">
    <property type="entry name" value="Integrase-like_cat_sf"/>
</dbReference>
<dbReference type="PROSITE" id="PS51898">
    <property type="entry name" value="TYR_RECOMBINASE"/>
    <property type="match status" value="1"/>
</dbReference>
<evidence type="ECO:0000256" key="1">
    <source>
        <dbReference type="ARBA" id="ARBA00022908"/>
    </source>
</evidence>
<keyword evidence="2" id="KW-0233">DNA recombination</keyword>
<dbReference type="InterPro" id="IPR050090">
    <property type="entry name" value="Tyrosine_recombinase_XerCD"/>
</dbReference>
<organism evidence="3 4">
    <name type="scientific">Comamonas testosteroni</name>
    <name type="common">Pseudomonas testosteroni</name>
    <dbReference type="NCBI Taxonomy" id="285"/>
    <lineage>
        <taxon>Bacteria</taxon>
        <taxon>Pseudomonadati</taxon>
        <taxon>Pseudomonadota</taxon>
        <taxon>Betaproteobacteria</taxon>
        <taxon>Burkholderiales</taxon>
        <taxon>Comamonadaceae</taxon>
        <taxon>Comamonas</taxon>
    </lineage>
</organism>
<dbReference type="RefSeq" id="WP_087082675.1">
    <property type="nucleotide sequence ID" value="NZ_BKBW01000016.1"/>
</dbReference>
<proteinExistence type="predicted"/>
<gene>
    <name evidence="3" type="ORF">CTTA_4702</name>
</gene>
<dbReference type="PANTHER" id="PTHR30349:SF94">
    <property type="entry name" value="INTEGRASE_RECOMBINASE HI_1414-RELATED"/>
    <property type="match status" value="1"/>
</dbReference>
<dbReference type="InterPro" id="IPR011010">
    <property type="entry name" value="DNA_brk_join_enz"/>
</dbReference>
<keyword evidence="1" id="KW-0229">DNA integration</keyword>